<keyword evidence="3" id="KW-0238">DNA-binding</keyword>
<dbReference type="Gene3D" id="1.10.10.10">
    <property type="entry name" value="Winged helix-like DNA-binding domain superfamily/Winged helix DNA-binding domain"/>
    <property type="match status" value="1"/>
</dbReference>
<organism evidence="6 7">
    <name type="scientific">Marinimicrococcus flavescens</name>
    <dbReference type="NCBI Taxonomy" id="3031815"/>
    <lineage>
        <taxon>Bacteria</taxon>
        <taxon>Pseudomonadati</taxon>
        <taxon>Pseudomonadota</taxon>
        <taxon>Alphaproteobacteria</taxon>
        <taxon>Geminicoccales</taxon>
        <taxon>Geminicoccaceae</taxon>
        <taxon>Marinimicrococcus</taxon>
    </lineage>
</organism>
<dbReference type="PANTHER" id="PTHR30537:SF26">
    <property type="entry name" value="GLYCINE CLEAVAGE SYSTEM TRANSCRIPTIONAL ACTIVATOR"/>
    <property type="match status" value="1"/>
</dbReference>
<keyword evidence="4" id="KW-0804">Transcription</keyword>
<dbReference type="RefSeq" id="WP_327789404.1">
    <property type="nucleotide sequence ID" value="NZ_JARGEQ010000102.1"/>
</dbReference>
<keyword evidence="7" id="KW-1185">Reference proteome</keyword>
<feature type="domain" description="HTH lysR-type" evidence="5">
    <location>
        <begin position="9"/>
        <end position="66"/>
    </location>
</feature>
<comment type="similarity">
    <text evidence="1">Belongs to the LysR transcriptional regulatory family.</text>
</comment>
<proteinExistence type="inferred from homology"/>
<protein>
    <submittedName>
        <fullName evidence="6">Transcriptional regulator GcvA</fullName>
    </submittedName>
</protein>
<dbReference type="FunFam" id="1.10.10.10:FF:000038">
    <property type="entry name" value="Glycine cleavage system transcriptional activator"/>
    <property type="match status" value="1"/>
</dbReference>
<dbReference type="NCBIfam" id="NF008352">
    <property type="entry name" value="PRK11139.1"/>
    <property type="match status" value="1"/>
</dbReference>
<dbReference type="Gene3D" id="3.40.190.10">
    <property type="entry name" value="Periplasmic binding protein-like II"/>
    <property type="match status" value="2"/>
</dbReference>
<dbReference type="AlphaFoldDB" id="A0AAP3XS07"/>
<comment type="caution">
    <text evidence="6">The sequence shown here is derived from an EMBL/GenBank/DDBJ whole genome shotgun (WGS) entry which is preliminary data.</text>
</comment>
<dbReference type="CDD" id="cd08432">
    <property type="entry name" value="PBP2_GcdR_TrpI_HvrB_AmpR_like"/>
    <property type="match status" value="1"/>
</dbReference>
<dbReference type="InterPro" id="IPR036388">
    <property type="entry name" value="WH-like_DNA-bd_sf"/>
</dbReference>
<evidence type="ECO:0000256" key="2">
    <source>
        <dbReference type="ARBA" id="ARBA00023015"/>
    </source>
</evidence>
<reference evidence="6 7" key="1">
    <citation type="submission" date="2023-03" db="EMBL/GenBank/DDBJ databases">
        <title>YIM 152171 draft genome.</title>
        <authorList>
            <person name="Yang Z."/>
        </authorList>
    </citation>
    <scope>NUCLEOTIDE SEQUENCE [LARGE SCALE GENOMIC DNA]</scope>
    <source>
        <strain evidence="6 7">YIM 152171</strain>
    </source>
</reference>
<dbReference type="FunFam" id="3.40.190.10:FF:000017">
    <property type="entry name" value="Glycine cleavage system transcriptional activator"/>
    <property type="match status" value="1"/>
</dbReference>
<evidence type="ECO:0000259" key="5">
    <source>
        <dbReference type="PROSITE" id="PS50931"/>
    </source>
</evidence>
<dbReference type="InterPro" id="IPR036390">
    <property type="entry name" value="WH_DNA-bd_sf"/>
</dbReference>
<dbReference type="InterPro" id="IPR058163">
    <property type="entry name" value="LysR-type_TF_proteobact-type"/>
</dbReference>
<dbReference type="InterPro" id="IPR005119">
    <property type="entry name" value="LysR_subst-bd"/>
</dbReference>
<evidence type="ECO:0000313" key="7">
    <source>
        <dbReference type="Proteomes" id="UP001301140"/>
    </source>
</evidence>
<dbReference type="EMBL" id="JARGEQ010000102">
    <property type="protein sequence ID" value="MDF1586983.1"/>
    <property type="molecule type" value="Genomic_DNA"/>
</dbReference>
<dbReference type="SUPFAM" id="SSF53850">
    <property type="entry name" value="Periplasmic binding protein-like II"/>
    <property type="match status" value="1"/>
</dbReference>
<dbReference type="Proteomes" id="UP001301140">
    <property type="component" value="Unassembled WGS sequence"/>
</dbReference>
<dbReference type="GO" id="GO:0043565">
    <property type="term" value="F:sequence-specific DNA binding"/>
    <property type="evidence" value="ECO:0007669"/>
    <property type="project" value="TreeGrafter"/>
</dbReference>
<evidence type="ECO:0000256" key="1">
    <source>
        <dbReference type="ARBA" id="ARBA00009437"/>
    </source>
</evidence>
<accession>A0AAP3XS07</accession>
<evidence type="ECO:0000256" key="4">
    <source>
        <dbReference type="ARBA" id="ARBA00023163"/>
    </source>
</evidence>
<dbReference type="PROSITE" id="PS50931">
    <property type="entry name" value="HTH_LYSR"/>
    <property type="match status" value="1"/>
</dbReference>
<dbReference type="Pfam" id="PF00126">
    <property type="entry name" value="HTH_1"/>
    <property type="match status" value="1"/>
</dbReference>
<sequence>MSRTIGRLPPLNALRAFVVAGRHLSFSRAAEELNVTPAAVSQQVRQLEDHLGCALFRRATRQLLLTDEGQACLPGLAEGFEKLAEALAAIENLDEGGQLTLSVAPSFAGKWLLPRIDAFAIAHPEIDVRISAAMQVVDFDAEDVDCAIRYGGGDYPGLEVDKLLSESVVPVCSPALLEGGEPLETPGDLRRFTLLHDDGAERDASCPDWAMWLKAAGVEGVDAARGPRFDQSSLVLEAAVLGRGVALAKERLAEADLRAGKLVRLFDLRQPLAFAYYFVCPPRKRGLRRVQAMRAWLLSQAAPGPLDYSI</sequence>
<dbReference type="PANTHER" id="PTHR30537">
    <property type="entry name" value="HTH-TYPE TRANSCRIPTIONAL REGULATOR"/>
    <property type="match status" value="1"/>
</dbReference>
<evidence type="ECO:0000256" key="3">
    <source>
        <dbReference type="ARBA" id="ARBA00023125"/>
    </source>
</evidence>
<dbReference type="GO" id="GO:0003700">
    <property type="term" value="F:DNA-binding transcription factor activity"/>
    <property type="evidence" value="ECO:0007669"/>
    <property type="project" value="InterPro"/>
</dbReference>
<gene>
    <name evidence="6" type="ORF">PZ740_11400</name>
</gene>
<name>A0AAP3XS07_9PROT</name>
<dbReference type="SUPFAM" id="SSF46785">
    <property type="entry name" value="Winged helix' DNA-binding domain"/>
    <property type="match status" value="1"/>
</dbReference>
<dbReference type="PRINTS" id="PR00039">
    <property type="entry name" value="HTHLYSR"/>
</dbReference>
<dbReference type="InterPro" id="IPR000847">
    <property type="entry name" value="LysR_HTH_N"/>
</dbReference>
<evidence type="ECO:0000313" key="6">
    <source>
        <dbReference type="EMBL" id="MDF1586983.1"/>
    </source>
</evidence>
<dbReference type="Pfam" id="PF03466">
    <property type="entry name" value="LysR_substrate"/>
    <property type="match status" value="1"/>
</dbReference>
<dbReference type="GO" id="GO:0006351">
    <property type="term" value="P:DNA-templated transcription"/>
    <property type="evidence" value="ECO:0007669"/>
    <property type="project" value="TreeGrafter"/>
</dbReference>
<keyword evidence="2" id="KW-0805">Transcription regulation</keyword>